<evidence type="ECO:0000313" key="1">
    <source>
        <dbReference type="EMBL" id="CAA9459789.1"/>
    </source>
</evidence>
<gene>
    <name evidence="1" type="ORF">AVDCRST_MAG58-2348</name>
</gene>
<accession>A0A6J4R5L1</accession>
<dbReference type="EMBL" id="CADCVF010000046">
    <property type="protein sequence ID" value="CAA9459789.1"/>
    <property type="molecule type" value="Genomic_DNA"/>
</dbReference>
<protein>
    <submittedName>
        <fullName evidence="1">Uncharacterized protein</fullName>
    </submittedName>
</protein>
<sequence>MVEAHDAHHEMFGFPRLQGLLGTHRSGESSLIDFLLS</sequence>
<reference evidence="1" key="1">
    <citation type="submission" date="2020-02" db="EMBL/GenBank/DDBJ databases">
        <authorList>
            <person name="Meier V. D."/>
        </authorList>
    </citation>
    <scope>NUCLEOTIDE SEQUENCE</scope>
    <source>
        <strain evidence="1">AVDCRST_MAG58</strain>
    </source>
</reference>
<name>A0A6J4R5L1_9ACTN</name>
<dbReference type="AlphaFoldDB" id="A0A6J4R5L1"/>
<organism evidence="1">
    <name type="scientific">uncultured Rubrobacteraceae bacterium</name>
    <dbReference type="NCBI Taxonomy" id="349277"/>
    <lineage>
        <taxon>Bacteria</taxon>
        <taxon>Bacillati</taxon>
        <taxon>Actinomycetota</taxon>
        <taxon>Rubrobacteria</taxon>
        <taxon>Rubrobacterales</taxon>
        <taxon>Rubrobacteraceae</taxon>
        <taxon>environmental samples</taxon>
    </lineage>
</organism>
<proteinExistence type="predicted"/>